<evidence type="ECO:0000313" key="5">
    <source>
        <dbReference type="Proteomes" id="UP000054549"/>
    </source>
</evidence>
<dbReference type="EMBL" id="KN818234">
    <property type="protein sequence ID" value="KIL66841.1"/>
    <property type="molecule type" value="Genomic_DNA"/>
</dbReference>
<feature type="transmembrane region" description="Helical" evidence="2">
    <location>
        <begin position="137"/>
        <end position="162"/>
    </location>
</feature>
<feature type="transmembrane region" description="Helical" evidence="2">
    <location>
        <begin position="101"/>
        <end position="117"/>
    </location>
</feature>
<feature type="domain" description="DUF6534" evidence="3">
    <location>
        <begin position="145"/>
        <end position="241"/>
    </location>
</feature>
<dbReference type="Proteomes" id="UP000054549">
    <property type="component" value="Unassembled WGS sequence"/>
</dbReference>
<name>A0A0C2XBU5_AMAMK</name>
<dbReference type="PANTHER" id="PTHR40465">
    <property type="entry name" value="CHROMOSOME 1, WHOLE GENOME SHOTGUN SEQUENCE"/>
    <property type="match status" value="1"/>
</dbReference>
<dbReference type="AlphaFoldDB" id="A0A0C2XBU5"/>
<evidence type="ECO:0000259" key="3">
    <source>
        <dbReference type="Pfam" id="PF20152"/>
    </source>
</evidence>
<keyword evidence="5" id="KW-1185">Reference proteome</keyword>
<reference evidence="4 5" key="1">
    <citation type="submission" date="2014-04" db="EMBL/GenBank/DDBJ databases">
        <title>Evolutionary Origins and Diversification of the Mycorrhizal Mutualists.</title>
        <authorList>
            <consortium name="DOE Joint Genome Institute"/>
            <consortium name="Mycorrhizal Genomics Consortium"/>
            <person name="Kohler A."/>
            <person name="Kuo A."/>
            <person name="Nagy L.G."/>
            <person name="Floudas D."/>
            <person name="Copeland A."/>
            <person name="Barry K.W."/>
            <person name="Cichocki N."/>
            <person name="Veneault-Fourrey C."/>
            <person name="LaButti K."/>
            <person name="Lindquist E.A."/>
            <person name="Lipzen A."/>
            <person name="Lundell T."/>
            <person name="Morin E."/>
            <person name="Murat C."/>
            <person name="Riley R."/>
            <person name="Ohm R."/>
            <person name="Sun H."/>
            <person name="Tunlid A."/>
            <person name="Henrissat B."/>
            <person name="Grigoriev I.V."/>
            <person name="Hibbett D.S."/>
            <person name="Martin F."/>
        </authorList>
    </citation>
    <scope>NUCLEOTIDE SEQUENCE [LARGE SCALE GENOMIC DNA]</scope>
    <source>
        <strain evidence="4 5">Koide BX008</strain>
    </source>
</reference>
<feature type="transmembrane region" description="Helical" evidence="2">
    <location>
        <begin position="22"/>
        <end position="44"/>
    </location>
</feature>
<keyword evidence="2" id="KW-0812">Transmembrane</keyword>
<evidence type="ECO:0000256" key="1">
    <source>
        <dbReference type="SAM" id="MobiDB-lite"/>
    </source>
</evidence>
<protein>
    <recommendedName>
        <fullName evidence="3">DUF6534 domain-containing protein</fullName>
    </recommendedName>
</protein>
<keyword evidence="2" id="KW-0472">Membrane</keyword>
<proteinExistence type="predicted"/>
<dbReference type="PANTHER" id="PTHR40465:SF1">
    <property type="entry name" value="DUF6534 DOMAIN-CONTAINING PROTEIN"/>
    <property type="match status" value="1"/>
</dbReference>
<gene>
    <name evidence="4" type="ORF">M378DRAFT_160359</name>
</gene>
<dbReference type="STRING" id="946122.A0A0C2XBU5"/>
<dbReference type="Pfam" id="PF20152">
    <property type="entry name" value="DUF6534"/>
    <property type="match status" value="1"/>
</dbReference>
<feature type="region of interest" description="Disordered" evidence="1">
    <location>
        <begin position="282"/>
        <end position="302"/>
    </location>
</feature>
<evidence type="ECO:0000256" key="2">
    <source>
        <dbReference type="SAM" id="Phobius"/>
    </source>
</evidence>
<accession>A0A0C2XBU5</accession>
<dbReference type="HOGENOM" id="CLU_046025_0_0_1"/>
<dbReference type="InParanoid" id="A0A0C2XBU5"/>
<keyword evidence="2" id="KW-1133">Transmembrane helix</keyword>
<dbReference type="OrthoDB" id="3231781at2759"/>
<sequence length="302" mass="34025">MSSPTASLCAIGASVWQYYGPLFLGGVSATFFSGMMAIQTIVYVKLYHKDIKYMKALVGPHPVCAIDVAQTGLTWNALWYYLVRNFGDFTKLDDLPINRNFWIAAPIAILMTIRFRASVEMIHLKKFTILMTRYKWLITLGLCCSIIVDVTITATLAFLLLIKSRGRLEVGNQVMVLTSLNDIADSLILYTLELGSVTGLTSILSLIFWLQLDNHMVFTGLYISFGKLYGNCLMAMLNMRYSLRQKRPMTREWGTKDWRPHPQVTPGSSLSLPVHVHVDVSRSTQSDNGNHYARKLAPESNL</sequence>
<feature type="transmembrane region" description="Helical" evidence="2">
    <location>
        <begin position="216"/>
        <end position="237"/>
    </location>
</feature>
<feature type="transmembrane region" description="Helical" evidence="2">
    <location>
        <begin position="183"/>
        <end position="210"/>
    </location>
</feature>
<evidence type="ECO:0000313" key="4">
    <source>
        <dbReference type="EMBL" id="KIL66841.1"/>
    </source>
</evidence>
<organism evidence="4 5">
    <name type="scientific">Amanita muscaria (strain Koide BX008)</name>
    <dbReference type="NCBI Taxonomy" id="946122"/>
    <lineage>
        <taxon>Eukaryota</taxon>
        <taxon>Fungi</taxon>
        <taxon>Dikarya</taxon>
        <taxon>Basidiomycota</taxon>
        <taxon>Agaricomycotina</taxon>
        <taxon>Agaricomycetes</taxon>
        <taxon>Agaricomycetidae</taxon>
        <taxon>Agaricales</taxon>
        <taxon>Pluteineae</taxon>
        <taxon>Amanitaceae</taxon>
        <taxon>Amanita</taxon>
    </lineage>
</organism>
<dbReference type="InterPro" id="IPR045339">
    <property type="entry name" value="DUF6534"/>
</dbReference>